<sequence length="113" mass="11935">MSSSRWDFGDQTLVTLAQNTSGSQDELGNLIKQLIQAAEPLSGKFNGPGKAAFDSFKARADQITADLNAGLGSINQGQRGMQAAFSEGSQTMADEANRNMSAANFDAAKFRTA</sequence>
<dbReference type="SUPFAM" id="SSF140453">
    <property type="entry name" value="EsxAB dimer-like"/>
    <property type="match status" value="1"/>
</dbReference>
<comment type="caution">
    <text evidence="1">The sequence shown here is derived from an EMBL/GenBank/DDBJ whole genome shotgun (WGS) entry which is preliminary data.</text>
</comment>
<gene>
    <name evidence="1" type="ORF">AC529_15610</name>
</gene>
<evidence type="ECO:0000313" key="2">
    <source>
        <dbReference type="Proteomes" id="UP000074382"/>
    </source>
</evidence>
<organism evidence="1 2">
    <name type="scientific">Thermobifida cellulosilytica TB100</name>
    <dbReference type="NCBI Taxonomy" id="665004"/>
    <lineage>
        <taxon>Bacteria</taxon>
        <taxon>Bacillati</taxon>
        <taxon>Actinomycetota</taxon>
        <taxon>Actinomycetes</taxon>
        <taxon>Streptosporangiales</taxon>
        <taxon>Nocardiopsidaceae</taxon>
        <taxon>Thermobifida</taxon>
    </lineage>
</organism>
<dbReference type="AlphaFoldDB" id="A0A147KER6"/>
<dbReference type="RefSeq" id="WP_068754087.1">
    <property type="nucleotide sequence ID" value="NZ_KQ950180.1"/>
</dbReference>
<protein>
    <recommendedName>
        <fullName evidence="3">WXG100 family type VII secretion target</fullName>
    </recommendedName>
</protein>
<proteinExistence type="predicted"/>
<evidence type="ECO:0000313" key="1">
    <source>
        <dbReference type="EMBL" id="KUP95785.1"/>
    </source>
</evidence>
<accession>A0A147KER6</accession>
<dbReference type="STRING" id="665004.AC529_15610"/>
<dbReference type="EMBL" id="LGEM01000108">
    <property type="protein sequence ID" value="KUP95785.1"/>
    <property type="molecule type" value="Genomic_DNA"/>
</dbReference>
<name>A0A147KER6_THECS</name>
<dbReference type="PATRIC" id="fig|665004.4.peg.1210"/>
<evidence type="ECO:0008006" key="3">
    <source>
        <dbReference type="Google" id="ProtNLM"/>
    </source>
</evidence>
<dbReference type="OrthoDB" id="3826998at2"/>
<reference evidence="2" key="1">
    <citation type="journal article" date="2017" name="Acta Aliment.">
        <title>Plant polysaccharide degrading enzyme system of Thermpbifida cellulosilytica TB100 revealed by de novo genome project data.</title>
        <authorList>
            <person name="Toth A."/>
            <person name="Baka E."/>
            <person name="Luzics S."/>
            <person name="Bata-Vidacs I."/>
            <person name="Nagy I."/>
            <person name="Balint B."/>
            <person name="Herceg R."/>
            <person name="Olasz F."/>
            <person name="Wilk T."/>
            <person name="Nagy T."/>
            <person name="Kriszt B."/>
            <person name="Nagy I."/>
            <person name="Kukolya J."/>
        </authorList>
    </citation>
    <scope>NUCLEOTIDE SEQUENCE [LARGE SCALE GENOMIC DNA]</scope>
    <source>
        <strain evidence="2">TB100</strain>
    </source>
</reference>
<dbReference type="Gene3D" id="1.10.287.1060">
    <property type="entry name" value="ESAT-6-like"/>
    <property type="match status" value="1"/>
</dbReference>
<dbReference type="Proteomes" id="UP000074382">
    <property type="component" value="Unassembled WGS sequence"/>
</dbReference>
<dbReference type="InterPro" id="IPR036689">
    <property type="entry name" value="ESAT-6-like_sf"/>
</dbReference>
<keyword evidence="2" id="KW-1185">Reference proteome</keyword>